<evidence type="ECO:0000256" key="1">
    <source>
        <dbReference type="SAM" id="MobiDB-lite"/>
    </source>
</evidence>
<feature type="region of interest" description="Disordered" evidence="1">
    <location>
        <begin position="1"/>
        <end position="34"/>
    </location>
</feature>
<organism evidence="2 3">
    <name type="scientific">Nakamurella endophytica</name>
    <dbReference type="NCBI Taxonomy" id="1748367"/>
    <lineage>
        <taxon>Bacteria</taxon>
        <taxon>Bacillati</taxon>
        <taxon>Actinomycetota</taxon>
        <taxon>Actinomycetes</taxon>
        <taxon>Nakamurellales</taxon>
        <taxon>Nakamurellaceae</taxon>
        <taxon>Nakamurella</taxon>
    </lineage>
</organism>
<keyword evidence="3" id="KW-1185">Reference proteome</keyword>
<reference evidence="2" key="2">
    <citation type="submission" date="2020-09" db="EMBL/GenBank/DDBJ databases">
        <authorList>
            <person name="Sun Q."/>
            <person name="Zhou Y."/>
        </authorList>
    </citation>
    <scope>NUCLEOTIDE SEQUENCE</scope>
    <source>
        <strain evidence="2">CGMCC 4.7308</strain>
    </source>
</reference>
<reference evidence="2" key="1">
    <citation type="journal article" date="2014" name="Int. J. Syst. Evol. Microbiol.">
        <title>Complete genome sequence of Corynebacterium casei LMG S-19264T (=DSM 44701T), isolated from a smear-ripened cheese.</title>
        <authorList>
            <consortium name="US DOE Joint Genome Institute (JGI-PGF)"/>
            <person name="Walter F."/>
            <person name="Albersmeier A."/>
            <person name="Kalinowski J."/>
            <person name="Ruckert C."/>
        </authorList>
    </citation>
    <scope>NUCLEOTIDE SEQUENCE</scope>
    <source>
        <strain evidence="2">CGMCC 4.7308</strain>
    </source>
</reference>
<evidence type="ECO:0000313" key="2">
    <source>
        <dbReference type="EMBL" id="GGM17591.1"/>
    </source>
</evidence>
<sequence length="173" mass="17602">MLPVLPVLPEPPGTLTRRPRGPPSTGRVRRRVPGDVGAVHERGIRTVKRIYYFGAGVAVGALATRRTRRAKEAARAALAAKLTPSAVAADVADAIAELGNAVGSFAADVRQGAANRRAQYRPMIDNATGAVALLAPDQLGPQPVPGIAASVVTAAPDAVPAATAGPAAARRTA</sequence>
<dbReference type="EMBL" id="BMNA01000018">
    <property type="protein sequence ID" value="GGM17591.1"/>
    <property type="molecule type" value="Genomic_DNA"/>
</dbReference>
<comment type="caution">
    <text evidence="2">The sequence shown here is derived from an EMBL/GenBank/DDBJ whole genome shotgun (WGS) entry which is preliminary data.</text>
</comment>
<accession>A0A917TCV9</accession>
<proteinExistence type="predicted"/>
<dbReference type="AlphaFoldDB" id="A0A917TCV9"/>
<evidence type="ECO:0000313" key="3">
    <source>
        <dbReference type="Proteomes" id="UP000655208"/>
    </source>
</evidence>
<gene>
    <name evidence="2" type="ORF">GCM10011594_42120</name>
</gene>
<dbReference type="Proteomes" id="UP000655208">
    <property type="component" value="Unassembled WGS sequence"/>
</dbReference>
<protein>
    <submittedName>
        <fullName evidence="2">Uncharacterized protein</fullName>
    </submittedName>
</protein>
<name>A0A917TCV9_9ACTN</name>
<feature type="compositionally biased region" description="Pro residues" evidence="1">
    <location>
        <begin position="1"/>
        <end position="12"/>
    </location>
</feature>